<evidence type="ECO:0000256" key="1">
    <source>
        <dbReference type="ARBA" id="ARBA00022679"/>
    </source>
</evidence>
<dbReference type="InterPro" id="IPR000182">
    <property type="entry name" value="GNAT_dom"/>
</dbReference>
<dbReference type="InterPro" id="IPR016181">
    <property type="entry name" value="Acyl_CoA_acyltransferase"/>
</dbReference>
<keyword evidence="5" id="KW-1185">Reference proteome</keyword>
<evidence type="ECO:0000313" key="5">
    <source>
        <dbReference type="Proteomes" id="UP000291562"/>
    </source>
</evidence>
<dbReference type="InterPro" id="IPR050832">
    <property type="entry name" value="Bact_Acetyltransf"/>
</dbReference>
<keyword evidence="1 4" id="KW-0808">Transferase</keyword>
<name>A0A411HLP7_9GAMM</name>
<dbReference type="SUPFAM" id="SSF55729">
    <property type="entry name" value="Acyl-CoA N-acyltransferases (Nat)"/>
    <property type="match status" value="1"/>
</dbReference>
<feature type="domain" description="N-acetyltransferase" evidence="3">
    <location>
        <begin position="5"/>
        <end position="175"/>
    </location>
</feature>
<gene>
    <name evidence="4" type="ORF">ELE36_13555</name>
</gene>
<dbReference type="Gene3D" id="3.40.630.30">
    <property type="match status" value="1"/>
</dbReference>
<accession>A0A411HLP7</accession>
<evidence type="ECO:0000259" key="3">
    <source>
        <dbReference type="PROSITE" id="PS51186"/>
    </source>
</evidence>
<dbReference type="OrthoDB" id="143110at2"/>
<protein>
    <submittedName>
        <fullName evidence="4">GNAT family N-acetyltransferase</fullName>
    </submittedName>
</protein>
<evidence type="ECO:0000313" key="4">
    <source>
        <dbReference type="EMBL" id="QBB71297.1"/>
    </source>
</evidence>
<proteinExistence type="predicted"/>
<sequence>MADRFNIRRCNPIDASALALLGQATFLETFAGILDGTSILAHCESQHATRVYDAWLQDATTSIWIAETEVGNAPIGYLVLAKSTLPLADLHADDLEVKRIYLLHRFHGSGVGKRLMAEAISQAKLVDAPRLLLGVYANNHDAIAFYIRQGFRKIGERVFNVGGKNYDDVMLVMDI</sequence>
<dbReference type="Proteomes" id="UP000291562">
    <property type="component" value="Chromosome"/>
</dbReference>
<keyword evidence="2" id="KW-0012">Acyltransferase</keyword>
<dbReference type="EMBL" id="CP035704">
    <property type="protein sequence ID" value="QBB71297.1"/>
    <property type="molecule type" value="Genomic_DNA"/>
</dbReference>
<dbReference type="CDD" id="cd04301">
    <property type="entry name" value="NAT_SF"/>
    <property type="match status" value="1"/>
</dbReference>
<dbReference type="PANTHER" id="PTHR43877">
    <property type="entry name" value="AMINOALKYLPHOSPHONATE N-ACETYLTRANSFERASE-RELATED-RELATED"/>
    <property type="match status" value="1"/>
</dbReference>
<dbReference type="RefSeq" id="WP_129834161.1">
    <property type="nucleotide sequence ID" value="NZ_CP035704.1"/>
</dbReference>
<dbReference type="AlphaFoldDB" id="A0A411HLP7"/>
<dbReference type="GO" id="GO:0016747">
    <property type="term" value="F:acyltransferase activity, transferring groups other than amino-acyl groups"/>
    <property type="evidence" value="ECO:0007669"/>
    <property type="project" value="InterPro"/>
</dbReference>
<dbReference type="KEGG" id="xbc:ELE36_13555"/>
<organism evidence="4 5">
    <name type="scientific">Pseudolysobacter antarcticus</name>
    <dbReference type="NCBI Taxonomy" id="2511995"/>
    <lineage>
        <taxon>Bacteria</taxon>
        <taxon>Pseudomonadati</taxon>
        <taxon>Pseudomonadota</taxon>
        <taxon>Gammaproteobacteria</taxon>
        <taxon>Lysobacterales</taxon>
        <taxon>Rhodanobacteraceae</taxon>
        <taxon>Pseudolysobacter</taxon>
    </lineage>
</organism>
<reference evidence="4 5" key="1">
    <citation type="submission" date="2019-01" db="EMBL/GenBank/DDBJ databases">
        <title>Pseudolysobacter antarctica gen. nov., sp. nov., isolated from Fildes Peninsula, Antarctica.</title>
        <authorList>
            <person name="Wei Z."/>
            <person name="Peng F."/>
        </authorList>
    </citation>
    <scope>NUCLEOTIDE SEQUENCE [LARGE SCALE GENOMIC DNA]</scope>
    <source>
        <strain evidence="4 5">AQ6-296</strain>
    </source>
</reference>
<dbReference type="PROSITE" id="PS51186">
    <property type="entry name" value="GNAT"/>
    <property type="match status" value="1"/>
</dbReference>
<evidence type="ECO:0000256" key="2">
    <source>
        <dbReference type="ARBA" id="ARBA00023315"/>
    </source>
</evidence>
<dbReference type="Pfam" id="PF00583">
    <property type="entry name" value="Acetyltransf_1"/>
    <property type="match status" value="1"/>
</dbReference>